<evidence type="ECO:0000313" key="2">
    <source>
        <dbReference type="EMBL" id="KAL2318148.1"/>
    </source>
</evidence>
<dbReference type="Gene3D" id="3.40.50.1820">
    <property type="entry name" value="alpha/beta hydrolase"/>
    <property type="match status" value="1"/>
</dbReference>
<dbReference type="PANTHER" id="PTHR43433">
    <property type="entry name" value="HYDROLASE, ALPHA/BETA FOLD FAMILY PROTEIN"/>
    <property type="match status" value="1"/>
</dbReference>
<reference evidence="2 3" key="1">
    <citation type="submission" date="2024-08" db="EMBL/GenBank/DDBJ databases">
        <title>Insights into the chromosomal genome structure of Flemingia macrophylla.</title>
        <authorList>
            <person name="Ding Y."/>
            <person name="Zhao Y."/>
            <person name="Bi W."/>
            <person name="Wu M."/>
            <person name="Zhao G."/>
            <person name="Gong Y."/>
            <person name="Li W."/>
            <person name="Zhang P."/>
        </authorList>
    </citation>
    <scope>NUCLEOTIDE SEQUENCE [LARGE SCALE GENOMIC DNA]</scope>
    <source>
        <strain evidence="2">DYQJB</strain>
        <tissue evidence="2">Leaf</tissue>
    </source>
</reference>
<sequence length="403" mass="44422">MPFCAVGTSQPPSPAGAAVDAHLNNDINIFYTTYGAGPTKVLLIIGLASTHDAWGPQIKGLTGTTVPNDDVDGGEEGGIGRGVHVCAFDNRGVGQSSVPVDKSQYSTRIMAKDAIALLDHLGWKKAHIFGHSMGAMIACKVAAMVPDRVLSLALLNVTGGGFQCFPKLDRKTLSIAYRFLKAKTPEQRAAVDLDTHYSQEYLEEYVGTDKRRAVLYQQYVKGISTTGMQSNCGFDGQLNACWTHKMTETEIGVIKSAGFLVSVIHGRHDIIAQLYYAKRLAERLHPVARMVDLHGGHLVSHERSDEVNQALFDLIKASEMKMSPHEWTNLPKIESWWKEKRVLIRTNIQLGSSVYFKCCMLEKLQLCLLFLLSLIVLVFKHGRKLLRSLKPVRAGGSPSYIEN</sequence>
<protein>
    <recommendedName>
        <fullName evidence="1">AB hydrolase-1 domain-containing protein</fullName>
    </recommendedName>
</protein>
<evidence type="ECO:0000259" key="1">
    <source>
        <dbReference type="Pfam" id="PF00561"/>
    </source>
</evidence>
<organism evidence="2 3">
    <name type="scientific">Flemingia macrophylla</name>
    <dbReference type="NCBI Taxonomy" id="520843"/>
    <lineage>
        <taxon>Eukaryota</taxon>
        <taxon>Viridiplantae</taxon>
        <taxon>Streptophyta</taxon>
        <taxon>Embryophyta</taxon>
        <taxon>Tracheophyta</taxon>
        <taxon>Spermatophyta</taxon>
        <taxon>Magnoliopsida</taxon>
        <taxon>eudicotyledons</taxon>
        <taxon>Gunneridae</taxon>
        <taxon>Pentapetalae</taxon>
        <taxon>rosids</taxon>
        <taxon>fabids</taxon>
        <taxon>Fabales</taxon>
        <taxon>Fabaceae</taxon>
        <taxon>Papilionoideae</taxon>
        <taxon>50 kb inversion clade</taxon>
        <taxon>NPAAA clade</taxon>
        <taxon>indigoferoid/millettioid clade</taxon>
        <taxon>Phaseoleae</taxon>
        <taxon>Flemingia</taxon>
    </lineage>
</organism>
<gene>
    <name evidence="2" type="ORF">Fmac_032024</name>
</gene>
<comment type="caution">
    <text evidence="2">The sequence shown here is derived from an EMBL/GenBank/DDBJ whole genome shotgun (WGS) entry which is preliminary data.</text>
</comment>
<keyword evidence="3" id="KW-1185">Reference proteome</keyword>
<dbReference type="Proteomes" id="UP001603857">
    <property type="component" value="Unassembled WGS sequence"/>
</dbReference>
<proteinExistence type="predicted"/>
<dbReference type="AlphaFoldDB" id="A0ABD1L3Q1"/>
<dbReference type="SUPFAM" id="SSF53474">
    <property type="entry name" value="alpha/beta-Hydrolases"/>
    <property type="match status" value="1"/>
</dbReference>
<dbReference type="PANTHER" id="PTHR43433:SF5">
    <property type="entry name" value="AB HYDROLASE-1 DOMAIN-CONTAINING PROTEIN"/>
    <property type="match status" value="1"/>
</dbReference>
<dbReference type="InterPro" id="IPR029058">
    <property type="entry name" value="AB_hydrolase_fold"/>
</dbReference>
<feature type="domain" description="AB hydrolase-1" evidence="1">
    <location>
        <begin position="41"/>
        <end position="302"/>
    </location>
</feature>
<accession>A0ABD1L3Q1</accession>
<dbReference type="InterPro" id="IPR000639">
    <property type="entry name" value="Epox_hydrolase-like"/>
</dbReference>
<name>A0ABD1L3Q1_9FABA</name>
<dbReference type="EMBL" id="JBGMDY010000011">
    <property type="protein sequence ID" value="KAL2318148.1"/>
    <property type="molecule type" value="Genomic_DNA"/>
</dbReference>
<dbReference type="Pfam" id="PF00561">
    <property type="entry name" value="Abhydrolase_1"/>
    <property type="match status" value="1"/>
</dbReference>
<evidence type="ECO:0000313" key="3">
    <source>
        <dbReference type="Proteomes" id="UP001603857"/>
    </source>
</evidence>
<dbReference type="PRINTS" id="PR00412">
    <property type="entry name" value="EPOXHYDRLASE"/>
</dbReference>
<dbReference type="InterPro" id="IPR050471">
    <property type="entry name" value="AB_hydrolase"/>
</dbReference>
<dbReference type="InterPro" id="IPR000073">
    <property type="entry name" value="AB_hydrolase_1"/>
</dbReference>